<organism evidence="2 3">
    <name type="scientific">Paenibacillus aceti</name>
    <dbReference type="NCBI Taxonomy" id="1820010"/>
    <lineage>
        <taxon>Bacteria</taxon>
        <taxon>Bacillati</taxon>
        <taxon>Bacillota</taxon>
        <taxon>Bacilli</taxon>
        <taxon>Bacillales</taxon>
        <taxon>Paenibacillaceae</taxon>
        <taxon>Paenibacillus</taxon>
    </lineage>
</organism>
<comment type="caution">
    <text evidence="2">The sequence shown here is derived from an EMBL/GenBank/DDBJ whole genome shotgun (WGS) entry which is preliminary data.</text>
</comment>
<name>A0ABQ1VW45_9BACL</name>
<evidence type="ECO:0000256" key="1">
    <source>
        <dbReference type="ARBA" id="ARBA00044755"/>
    </source>
</evidence>
<dbReference type="PANTHER" id="PTHR35024">
    <property type="entry name" value="HYPOTHETICAL CYTOSOLIC PROTEIN"/>
    <property type="match status" value="1"/>
</dbReference>
<keyword evidence="3" id="KW-1185">Reference proteome</keyword>
<dbReference type="RefSeq" id="WP_120462904.1">
    <property type="nucleotide sequence ID" value="NZ_BMIW01000017.1"/>
</dbReference>
<proteinExistence type="inferred from homology"/>
<comment type="similarity">
    <text evidence="1">Belongs to the bactofilin family.</text>
</comment>
<accession>A0ABQ1VW45</accession>
<evidence type="ECO:0008006" key="4">
    <source>
        <dbReference type="Google" id="ProtNLM"/>
    </source>
</evidence>
<dbReference type="PANTHER" id="PTHR35024:SF4">
    <property type="entry name" value="POLYMER-FORMING CYTOSKELETAL PROTEIN"/>
    <property type="match status" value="1"/>
</dbReference>
<dbReference type="Pfam" id="PF04519">
    <property type="entry name" value="Bactofilin"/>
    <property type="match status" value="1"/>
</dbReference>
<protein>
    <recommendedName>
        <fullName evidence="4">Cell shape determination protein CcmA</fullName>
    </recommendedName>
</protein>
<dbReference type="InterPro" id="IPR007607">
    <property type="entry name" value="BacA/B"/>
</dbReference>
<evidence type="ECO:0000313" key="2">
    <source>
        <dbReference type="EMBL" id="GGG02233.1"/>
    </source>
</evidence>
<reference evidence="3" key="1">
    <citation type="journal article" date="2019" name="Int. J. Syst. Evol. Microbiol.">
        <title>The Global Catalogue of Microorganisms (GCM) 10K type strain sequencing project: providing services to taxonomists for standard genome sequencing and annotation.</title>
        <authorList>
            <consortium name="The Broad Institute Genomics Platform"/>
            <consortium name="The Broad Institute Genome Sequencing Center for Infectious Disease"/>
            <person name="Wu L."/>
            <person name="Ma J."/>
        </authorList>
    </citation>
    <scope>NUCLEOTIDE SEQUENCE [LARGE SCALE GENOMIC DNA]</scope>
    <source>
        <strain evidence="3">CGMCC 1.15420</strain>
    </source>
</reference>
<sequence>MLRSKGSKIKIDPNATDTLIGEGSIFEGKLKSSASVRIEGQMNGDIECSGDVTIGEKGNVTSDIISARNITIAGQVNGNVQASNKLTITAKGKLYGNIAAASLSIEEGSIFEGTSRMENLSSGITEAMKEAAASSE</sequence>
<dbReference type="EMBL" id="BMIW01000017">
    <property type="protein sequence ID" value="GGG02233.1"/>
    <property type="molecule type" value="Genomic_DNA"/>
</dbReference>
<dbReference type="Proteomes" id="UP000608420">
    <property type="component" value="Unassembled WGS sequence"/>
</dbReference>
<gene>
    <name evidence="2" type="ORF">GCM10010913_25050</name>
</gene>
<evidence type="ECO:0000313" key="3">
    <source>
        <dbReference type="Proteomes" id="UP000608420"/>
    </source>
</evidence>